<accession>A0A2S5KQE6</accession>
<keyword evidence="6" id="KW-0687">Ribonucleoprotein</keyword>
<dbReference type="GO" id="GO:0005829">
    <property type="term" value="C:cytosol"/>
    <property type="evidence" value="ECO:0007669"/>
    <property type="project" value="TreeGrafter"/>
</dbReference>
<keyword evidence="3 4" id="KW-0949">S-adenosyl-L-methionine</keyword>
<dbReference type="InterPro" id="IPR017127">
    <property type="entry name" value="Ribosome_uL3_MTase"/>
</dbReference>
<name>A0A2S5KQE6_9PROT</name>
<dbReference type="FunFam" id="3.40.50.150:FF:000042">
    <property type="entry name" value="50S ribosomal protein L3 glutamine methyltransferase"/>
    <property type="match status" value="1"/>
</dbReference>
<dbReference type="InterPro" id="IPR004556">
    <property type="entry name" value="HemK-like"/>
</dbReference>
<dbReference type="GO" id="GO:0005840">
    <property type="term" value="C:ribosome"/>
    <property type="evidence" value="ECO:0007669"/>
    <property type="project" value="UniProtKB-KW"/>
</dbReference>
<reference evidence="6 7" key="1">
    <citation type="submission" date="2018-02" db="EMBL/GenBank/DDBJ databases">
        <title>novel marine gammaproteobacteria from coastal saline agro ecosystem.</title>
        <authorList>
            <person name="Krishnan R."/>
            <person name="Ramesh Kumar N."/>
        </authorList>
    </citation>
    <scope>NUCLEOTIDE SEQUENCE [LARGE SCALE GENOMIC DNA]</scope>
    <source>
        <strain evidence="6 7">228</strain>
    </source>
</reference>
<dbReference type="Proteomes" id="UP000238196">
    <property type="component" value="Unassembled WGS sequence"/>
</dbReference>
<dbReference type="GO" id="GO:0032259">
    <property type="term" value="P:methylation"/>
    <property type="evidence" value="ECO:0007669"/>
    <property type="project" value="UniProtKB-KW"/>
</dbReference>
<dbReference type="Pfam" id="PF05175">
    <property type="entry name" value="MTS"/>
    <property type="match status" value="1"/>
</dbReference>
<dbReference type="PANTHER" id="PTHR47806:SF1">
    <property type="entry name" value="RIBOSOMAL PROTEIN UL3 GLUTAMINE METHYLTRANSFERASE"/>
    <property type="match status" value="1"/>
</dbReference>
<dbReference type="PIRSF" id="PIRSF037167">
    <property type="entry name" value="Mtase_YfcB_prd"/>
    <property type="match status" value="1"/>
</dbReference>
<dbReference type="GO" id="GO:0036009">
    <property type="term" value="F:protein-glutamine N-methyltransferase activity"/>
    <property type="evidence" value="ECO:0007669"/>
    <property type="project" value="UniProtKB-UniRule"/>
</dbReference>
<dbReference type="InterPro" id="IPR002052">
    <property type="entry name" value="DNA_methylase_N6_adenine_CS"/>
</dbReference>
<dbReference type="PANTHER" id="PTHR47806">
    <property type="entry name" value="50S RIBOSOMAL PROTEIN L3 GLUTAMINE METHYLTRANSFERASE"/>
    <property type="match status" value="1"/>
</dbReference>
<dbReference type="InterPro" id="IPR007848">
    <property type="entry name" value="Small_mtfrase_dom"/>
</dbReference>
<comment type="caution">
    <text evidence="6">The sequence shown here is derived from an EMBL/GenBank/DDBJ whole genome shotgun (WGS) entry which is preliminary data.</text>
</comment>
<gene>
    <name evidence="4" type="primary">prmB</name>
    <name evidence="6" type="ORF">C4K68_15260</name>
</gene>
<keyword evidence="1 4" id="KW-0489">Methyltransferase</keyword>
<keyword evidence="2 4" id="KW-0808">Transferase</keyword>
<dbReference type="NCBIfam" id="TIGR00536">
    <property type="entry name" value="hemK_fam"/>
    <property type="match status" value="1"/>
</dbReference>
<keyword evidence="6" id="KW-0689">Ribosomal protein</keyword>
<evidence type="ECO:0000256" key="4">
    <source>
        <dbReference type="HAMAP-Rule" id="MF_02125"/>
    </source>
</evidence>
<dbReference type="CDD" id="cd02440">
    <property type="entry name" value="AdoMet_MTases"/>
    <property type="match status" value="1"/>
</dbReference>
<evidence type="ECO:0000256" key="3">
    <source>
        <dbReference type="ARBA" id="ARBA00022691"/>
    </source>
</evidence>
<dbReference type="PROSITE" id="PS00092">
    <property type="entry name" value="N6_MTASE"/>
    <property type="match status" value="1"/>
</dbReference>
<dbReference type="SUPFAM" id="SSF53335">
    <property type="entry name" value="S-adenosyl-L-methionine-dependent methyltransferases"/>
    <property type="match status" value="1"/>
</dbReference>
<evidence type="ECO:0000259" key="5">
    <source>
        <dbReference type="Pfam" id="PF05175"/>
    </source>
</evidence>
<evidence type="ECO:0000256" key="1">
    <source>
        <dbReference type="ARBA" id="ARBA00022603"/>
    </source>
</evidence>
<protein>
    <recommendedName>
        <fullName evidence="4">Ribosomal protein uL3 glutamine methyltransferase</fullName>
        <shortName evidence="4">uL3 MTase</shortName>
        <ecNumber evidence="4">2.1.1.298</ecNumber>
    </recommendedName>
    <alternativeName>
        <fullName evidence="4">N5-glutamine methyltransferase PrmB</fullName>
    </alternativeName>
</protein>
<dbReference type="HAMAP" id="MF_02125">
    <property type="entry name" value="L3_methyltr_PrmB"/>
    <property type="match status" value="1"/>
</dbReference>
<evidence type="ECO:0000256" key="2">
    <source>
        <dbReference type="ARBA" id="ARBA00022679"/>
    </source>
</evidence>
<comment type="catalytic activity">
    <reaction evidence="4">
        <text>L-glutaminyl-[ribosomal protein uL3] + S-adenosyl-L-methionine = N(5)-methyl-L-glutaminyl-[ribosomal protein uL3] + S-adenosyl-L-homocysteine + H(+)</text>
        <dbReference type="Rhea" id="RHEA:45020"/>
        <dbReference type="Rhea" id="RHEA-COMP:11063"/>
        <dbReference type="Rhea" id="RHEA-COMP:11064"/>
        <dbReference type="ChEBI" id="CHEBI:15378"/>
        <dbReference type="ChEBI" id="CHEBI:30011"/>
        <dbReference type="ChEBI" id="CHEBI:57856"/>
        <dbReference type="ChEBI" id="CHEBI:59789"/>
        <dbReference type="ChEBI" id="CHEBI:61891"/>
        <dbReference type="EC" id="2.1.1.298"/>
    </reaction>
</comment>
<dbReference type="NCBIfam" id="TIGR03533">
    <property type="entry name" value="L3_gln_methyl"/>
    <property type="match status" value="1"/>
</dbReference>
<dbReference type="AlphaFoldDB" id="A0A2S5KQE6"/>
<proteinExistence type="inferred from homology"/>
<evidence type="ECO:0000313" key="7">
    <source>
        <dbReference type="Proteomes" id="UP000238196"/>
    </source>
</evidence>
<comment type="similarity">
    <text evidence="4">Belongs to the protein N5-glutamine methyltransferase family. PrmB subfamily.</text>
</comment>
<dbReference type="OrthoDB" id="5297556at2"/>
<organism evidence="6 7">
    <name type="scientific">Proteobacteria bacterium 228</name>
    <dbReference type="NCBI Taxonomy" id="2083153"/>
    <lineage>
        <taxon>Bacteria</taxon>
        <taxon>Pseudomonadati</taxon>
        <taxon>Pseudomonadota</taxon>
    </lineage>
</organism>
<evidence type="ECO:0000313" key="6">
    <source>
        <dbReference type="EMBL" id="PPC76496.1"/>
    </source>
</evidence>
<feature type="domain" description="Methyltransferase small" evidence="5">
    <location>
        <begin position="132"/>
        <end position="216"/>
    </location>
</feature>
<dbReference type="InterPro" id="IPR029063">
    <property type="entry name" value="SAM-dependent_MTases_sf"/>
</dbReference>
<dbReference type="Gene3D" id="3.40.50.150">
    <property type="entry name" value="Vaccinia Virus protein VP39"/>
    <property type="match status" value="1"/>
</dbReference>
<dbReference type="EMBL" id="PRLP01000051">
    <property type="protein sequence ID" value="PPC76496.1"/>
    <property type="molecule type" value="Genomic_DNA"/>
</dbReference>
<dbReference type="GO" id="GO:0003676">
    <property type="term" value="F:nucleic acid binding"/>
    <property type="evidence" value="ECO:0007669"/>
    <property type="project" value="InterPro"/>
</dbReference>
<dbReference type="Gene3D" id="1.10.8.10">
    <property type="entry name" value="DNA helicase RuvA subunit, C-terminal domain"/>
    <property type="match status" value="1"/>
</dbReference>
<sequence length="305" mass="34647">MQLNTEQAVEELRTVRDMIRWAVSRFSEAKIFFGHGTDNAWDEAVNLVLNAVHLPWDVDKEVLDARLTRQEREKITDWVVKRVKDRIPAAYLIGEAWFAGLKFYVDQRVLVPRSPLAEMIEQRFEPWLQCKPVHRILDLCTGSGCIGIACASVFDDASVDLVDISPDALAVAKLNIKRHQMEDRVKAIRSDVFNGLAEQQYDLIVSNPPYVDAEDIASMPDEFHHEPALGLASGDDGLDVTRRILRQAVDYLTPDGLLIVEVGNSEIHLQEQYPQVPFLWLDFERGGHGVFMLTADQLRQCAHLF</sequence>
<comment type="function">
    <text evidence="4">Methylates ribosomal protein uL3 on a specific glutamine residue.</text>
</comment>
<dbReference type="EC" id="2.1.1.298" evidence="4"/>